<sequence length="220" mass="24833">MKKRLFLILTISLCAILVGFDQDDRPNVLIIGDSISLGYTPYVKQALQDRAKVVHNKGNAQHTGTGLEKLDEWLGDTQWDVIHFNWGLWDLCYRHPDSKEVGNRDKINGTLTYTPEAYGANLEKLVLRLKQTGARLIFATTTYVPENEVGRFVGSDVTYNKVAMAIMKKHGVAVNRLNPLSRKIHRKHAAGPGDVHYTKEGYRLLAQPVIKKIRRSLEAP</sequence>
<dbReference type="OrthoDB" id="978055at2"/>
<dbReference type="Pfam" id="PF13472">
    <property type="entry name" value="Lipase_GDSL_2"/>
    <property type="match status" value="1"/>
</dbReference>
<reference evidence="3" key="1">
    <citation type="submission" date="2016-11" db="EMBL/GenBank/DDBJ databases">
        <authorList>
            <person name="Varghese N."/>
            <person name="Submissions S."/>
        </authorList>
    </citation>
    <scope>NUCLEOTIDE SEQUENCE [LARGE SCALE GENOMIC DNA]</scope>
    <source>
        <strain evidence="3">DSM 19858</strain>
    </source>
</reference>
<dbReference type="GO" id="GO:0004622">
    <property type="term" value="F:phosphatidylcholine lysophospholipase activity"/>
    <property type="evidence" value="ECO:0007669"/>
    <property type="project" value="TreeGrafter"/>
</dbReference>
<dbReference type="EMBL" id="FQYU01000002">
    <property type="protein sequence ID" value="SHJ06572.1"/>
    <property type="molecule type" value="Genomic_DNA"/>
</dbReference>
<dbReference type="SUPFAM" id="SSF52266">
    <property type="entry name" value="SGNH hydrolase"/>
    <property type="match status" value="1"/>
</dbReference>
<protein>
    <submittedName>
        <fullName evidence="2">GDSL-like Lipase/Acylhydrolase family</fullName>
    </submittedName>
</protein>
<dbReference type="InterPro" id="IPR036514">
    <property type="entry name" value="SGNH_hydro_sf"/>
</dbReference>
<dbReference type="InterPro" id="IPR051532">
    <property type="entry name" value="Ester_Hydrolysis_Enzymes"/>
</dbReference>
<keyword evidence="2" id="KW-0378">Hydrolase</keyword>
<dbReference type="PANTHER" id="PTHR30383">
    <property type="entry name" value="THIOESTERASE 1/PROTEASE 1/LYSOPHOSPHOLIPASE L1"/>
    <property type="match status" value="1"/>
</dbReference>
<evidence type="ECO:0000313" key="2">
    <source>
        <dbReference type="EMBL" id="SHJ06572.1"/>
    </source>
</evidence>
<accession>A0A1M6G9H8</accession>
<dbReference type="CDD" id="cd00229">
    <property type="entry name" value="SGNH_hydrolase"/>
    <property type="match status" value="1"/>
</dbReference>
<dbReference type="RefSeq" id="WP_072991945.1">
    <property type="nucleotide sequence ID" value="NZ_FQYU01000002.1"/>
</dbReference>
<dbReference type="InterPro" id="IPR013830">
    <property type="entry name" value="SGNH_hydro"/>
</dbReference>
<feature type="domain" description="SGNH hydrolase-type esterase" evidence="1">
    <location>
        <begin position="31"/>
        <end position="204"/>
    </location>
</feature>
<evidence type="ECO:0000313" key="3">
    <source>
        <dbReference type="Proteomes" id="UP000184543"/>
    </source>
</evidence>
<dbReference type="Gene3D" id="3.40.50.1110">
    <property type="entry name" value="SGNH hydrolase"/>
    <property type="match status" value="1"/>
</dbReference>
<dbReference type="Proteomes" id="UP000184543">
    <property type="component" value="Unassembled WGS sequence"/>
</dbReference>
<keyword evidence="3" id="KW-1185">Reference proteome</keyword>
<proteinExistence type="predicted"/>
<dbReference type="STRING" id="192903.SAMN04488513_102728"/>
<dbReference type="PANTHER" id="PTHR30383:SF26">
    <property type="entry name" value="SGNH HYDROLASE-TYPE ESTERASE DOMAIN-CONTAINING PROTEIN"/>
    <property type="match status" value="1"/>
</dbReference>
<dbReference type="AlphaFoldDB" id="A0A1M6G9H8"/>
<organism evidence="2 3">
    <name type="scientific">Pseudozobellia thermophila</name>
    <dbReference type="NCBI Taxonomy" id="192903"/>
    <lineage>
        <taxon>Bacteria</taxon>
        <taxon>Pseudomonadati</taxon>
        <taxon>Bacteroidota</taxon>
        <taxon>Flavobacteriia</taxon>
        <taxon>Flavobacteriales</taxon>
        <taxon>Flavobacteriaceae</taxon>
        <taxon>Pseudozobellia</taxon>
    </lineage>
</organism>
<evidence type="ECO:0000259" key="1">
    <source>
        <dbReference type="Pfam" id="PF13472"/>
    </source>
</evidence>
<name>A0A1M6G9H8_9FLAO</name>
<gene>
    <name evidence="2" type="ORF">SAMN04488513_102728</name>
</gene>